<feature type="compositionally biased region" description="Low complexity" evidence="4">
    <location>
        <begin position="73"/>
        <end position="87"/>
    </location>
</feature>
<dbReference type="InterPro" id="IPR051350">
    <property type="entry name" value="WD_repeat-ST_regulator"/>
</dbReference>
<name>A0A224Z9U7_9ACAR</name>
<evidence type="ECO:0000256" key="3">
    <source>
        <dbReference type="PROSITE-ProRule" id="PRU00221"/>
    </source>
</evidence>
<evidence type="ECO:0000313" key="5">
    <source>
        <dbReference type="EMBL" id="MAA24511.1"/>
    </source>
</evidence>
<accession>A0A224Z9U7</accession>
<dbReference type="SUPFAM" id="SSF50978">
    <property type="entry name" value="WD40 repeat-like"/>
    <property type="match status" value="1"/>
</dbReference>
<dbReference type="PANTHER" id="PTHR22838">
    <property type="entry name" value="WD REPEAT PROTEIN 26-RELATED"/>
    <property type="match status" value="1"/>
</dbReference>
<feature type="repeat" description="WD" evidence="3">
    <location>
        <begin position="197"/>
        <end position="238"/>
    </location>
</feature>
<sequence length="470" mass="51606">MATVWQQVLAIDARYNAYRSPNDPNFRTLYIRRRSQLLRESQKNEQCAAFRKQYLRLRSQLLSQRYGVSVEQSSNRSRSMGGRSNSRATLETSDSSESRLQASGELSRRGSFGNQRSLTNEGLVPTYAAEASRAIVGGTSISENYAFAGVHHIFDQHRDAVTSVRFANNEKYLLGCSSADGNLSICRLDPPCVLYMLEGHHGKVTAFEWSLSNDLLVSGSLDGTVRLWDAKTGSCVRTVPDPSGAAILSCVFQPANNNMVVTGNDRGLVQVLNISTGIYLKGGSSQTTGCVLCLTFEPTGKLLWAGDDRGYIVSYLFDLPTGKLTKGKRMVVAENCPITCLSARQWASREARDPSVLANCGLINALLLYSVQGSDGSLALKRKFHVKHRCRTPVRSSFCPIMSFRQGACIVTGSEDQCVNFFDVERAKPLLNKLQGHSAAVLDVCFNYDESLLASSDAQGMVILWKRSSA</sequence>
<evidence type="ECO:0000256" key="1">
    <source>
        <dbReference type="ARBA" id="ARBA00022574"/>
    </source>
</evidence>
<dbReference type="GO" id="GO:0005634">
    <property type="term" value="C:nucleus"/>
    <property type="evidence" value="ECO:0007669"/>
    <property type="project" value="TreeGrafter"/>
</dbReference>
<dbReference type="InterPro" id="IPR001680">
    <property type="entry name" value="WD40_rpt"/>
</dbReference>
<evidence type="ECO:0000256" key="2">
    <source>
        <dbReference type="ARBA" id="ARBA00022737"/>
    </source>
</evidence>
<protein>
    <submittedName>
        <fullName evidence="5">WD-repeat protein</fullName>
    </submittedName>
</protein>
<feature type="repeat" description="WD" evidence="3">
    <location>
        <begin position="434"/>
        <end position="470"/>
    </location>
</feature>
<dbReference type="GO" id="GO:1990841">
    <property type="term" value="F:promoter-specific chromatin binding"/>
    <property type="evidence" value="ECO:0007669"/>
    <property type="project" value="TreeGrafter"/>
</dbReference>
<feature type="compositionally biased region" description="Polar residues" evidence="4">
    <location>
        <begin position="88"/>
        <end position="101"/>
    </location>
</feature>
<keyword evidence="1 3" id="KW-0853">WD repeat</keyword>
<dbReference type="InterPro" id="IPR019775">
    <property type="entry name" value="WD40_repeat_CS"/>
</dbReference>
<reference evidence="5" key="1">
    <citation type="journal article" date="2017" name="Parasit. Vectors">
        <title>Sialotranscriptomics of Rhipicephalus zambeziensis reveals intricate expression profiles of secretory proteins and suggests tight temporal transcriptional regulation during blood-feeding.</title>
        <authorList>
            <person name="de Castro M.H."/>
            <person name="de Klerk D."/>
            <person name="Pienaar R."/>
            <person name="Rees D.J.G."/>
            <person name="Mans B.J."/>
        </authorList>
    </citation>
    <scope>NUCLEOTIDE SEQUENCE</scope>
    <source>
        <tissue evidence="5">Salivary glands</tissue>
    </source>
</reference>
<dbReference type="SMART" id="SM00320">
    <property type="entry name" value="WD40"/>
    <property type="match status" value="5"/>
</dbReference>
<dbReference type="PROSITE" id="PS50082">
    <property type="entry name" value="WD_REPEATS_2"/>
    <property type="match status" value="2"/>
</dbReference>
<keyword evidence="2" id="KW-0677">Repeat</keyword>
<organism evidence="5">
    <name type="scientific">Rhipicephalus zambeziensis</name>
    <dbReference type="NCBI Taxonomy" id="60191"/>
    <lineage>
        <taxon>Eukaryota</taxon>
        <taxon>Metazoa</taxon>
        <taxon>Ecdysozoa</taxon>
        <taxon>Arthropoda</taxon>
        <taxon>Chelicerata</taxon>
        <taxon>Arachnida</taxon>
        <taxon>Acari</taxon>
        <taxon>Parasitiformes</taxon>
        <taxon>Ixodida</taxon>
        <taxon>Ixodoidea</taxon>
        <taxon>Ixodidae</taxon>
        <taxon>Rhipicephalinae</taxon>
        <taxon>Rhipicephalus</taxon>
        <taxon>Rhipicephalus</taxon>
    </lineage>
</organism>
<dbReference type="AlphaFoldDB" id="A0A224Z9U7"/>
<proteinExistence type="predicted"/>
<evidence type="ECO:0000256" key="4">
    <source>
        <dbReference type="SAM" id="MobiDB-lite"/>
    </source>
</evidence>
<dbReference type="PROSITE" id="PS50294">
    <property type="entry name" value="WD_REPEATS_REGION"/>
    <property type="match status" value="2"/>
</dbReference>
<dbReference type="Gene3D" id="2.130.10.10">
    <property type="entry name" value="YVTN repeat-like/Quinoprotein amine dehydrogenase"/>
    <property type="match status" value="2"/>
</dbReference>
<dbReference type="PROSITE" id="PS00678">
    <property type="entry name" value="WD_REPEATS_1"/>
    <property type="match status" value="1"/>
</dbReference>
<dbReference type="EMBL" id="GFPF01013365">
    <property type="protein sequence ID" value="MAA24511.1"/>
    <property type="molecule type" value="Transcribed_RNA"/>
</dbReference>
<feature type="region of interest" description="Disordered" evidence="4">
    <location>
        <begin position="72"/>
        <end position="117"/>
    </location>
</feature>
<dbReference type="InterPro" id="IPR015943">
    <property type="entry name" value="WD40/YVTN_repeat-like_dom_sf"/>
</dbReference>
<dbReference type="Pfam" id="PF00400">
    <property type="entry name" value="WD40"/>
    <property type="match status" value="3"/>
</dbReference>
<dbReference type="InterPro" id="IPR036322">
    <property type="entry name" value="WD40_repeat_dom_sf"/>
</dbReference>
<dbReference type="PANTHER" id="PTHR22838:SF4">
    <property type="entry name" value="WD REPEAT-CONTAINING PROTEIN 13"/>
    <property type="match status" value="1"/>
</dbReference>